<feature type="compositionally biased region" description="Polar residues" evidence="1">
    <location>
        <begin position="11"/>
        <end position="22"/>
    </location>
</feature>
<name>A0AAD4HJM7_9AGAM</name>
<dbReference type="GeneID" id="64661557"/>
<dbReference type="InterPro" id="IPR046521">
    <property type="entry name" value="DUF6698"/>
</dbReference>
<organism evidence="2 3">
    <name type="scientific">Suillus fuscotomentosus</name>
    <dbReference type="NCBI Taxonomy" id="1912939"/>
    <lineage>
        <taxon>Eukaryota</taxon>
        <taxon>Fungi</taxon>
        <taxon>Dikarya</taxon>
        <taxon>Basidiomycota</taxon>
        <taxon>Agaricomycotina</taxon>
        <taxon>Agaricomycetes</taxon>
        <taxon>Agaricomycetidae</taxon>
        <taxon>Boletales</taxon>
        <taxon>Suillineae</taxon>
        <taxon>Suillaceae</taxon>
        <taxon>Suillus</taxon>
    </lineage>
</organism>
<dbReference type="Proteomes" id="UP001195769">
    <property type="component" value="Unassembled WGS sequence"/>
</dbReference>
<reference evidence="2" key="1">
    <citation type="journal article" date="2020" name="New Phytol.">
        <title>Comparative genomics reveals dynamic genome evolution in host specialist ectomycorrhizal fungi.</title>
        <authorList>
            <person name="Lofgren L.A."/>
            <person name="Nguyen N.H."/>
            <person name="Vilgalys R."/>
            <person name="Ruytinx J."/>
            <person name="Liao H.L."/>
            <person name="Branco S."/>
            <person name="Kuo A."/>
            <person name="LaButti K."/>
            <person name="Lipzen A."/>
            <person name="Andreopoulos W."/>
            <person name="Pangilinan J."/>
            <person name="Riley R."/>
            <person name="Hundley H."/>
            <person name="Na H."/>
            <person name="Barry K."/>
            <person name="Grigoriev I.V."/>
            <person name="Stajich J.E."/>
            <person name="Kennedy P.G."/>
        </authorList>
    </citation>
    <scope>NUCLEOTIDE SEQUENCE</scope>
    <source>
        <strain evidence="2">FC203</strain>
    </source>
</reference>
<dbReference type="EMBL" id="JABBWK010000035">
    <property type="protein sequence ID" value="KAG1899038.1"/>
    <property type="molecule type" value="Genomic_DNA"/>
</dbReference>
<evidence type="ECO:0000313" key="3">
    <source>
        <dbReference type="Proteomes" id="UP001195769"/>
    </source>
</evidence>
<sequence>MSQAVGDVSQPPESSLAVTTSESARQKRKIAALEEKLQVLESGHAVKLRETNYYMSKGRAIRRIVTLFDMVEDMISENDRRCDLDEDEDDNVTLDQERLQIGYITLNHALPWFHPKASDMEYEDYTLMLKKLRQGADAARGDDTSKLKSLVADWVNREFNPNPPVDPEDKHHRGFINDASGRLLCPTELDWNNPIVRAGIRDRADGYVVTEMSWPAFLYEKYSADQNNLEEGLFKGTLLLQAFKAIFTSPSSAKEVAGEGDGADVIANNRCAMKNFNSGKKVKTHVTQIINMRKVTGCSIAYVSCQLRFALSSVTSWHSVDGDFDYIPFWQNIVDFFEWPPGRAAQKVFGTSRRAELTDGAKVQMSVNALARQRAQLDDAMFNSD</sequence>
<proteinExistence type="predicted"/>
<protein>
    <submittedName>
        <fullName evidence="2">Uncharacterized protein</fullName>
    </submittedName>
</protein>
<feature type="region of interest" description="Disordered" evidence="1">
    <location>
        <begin position="1"/>
        <end position="22"/>
    </location>
</feature>
<evidence type="ECO:0000256" key="1">
    <source>
        <dbReference type="SAM" id="MobiDB-lite"/>
    </source>
</evidence>
<gene>
    <name evidence="2" type="ORF">F5891DRAFT_1190220</name>
</gene>
<dbReference type="Pfam" id="PF20414">
    <property type="entry name" value="DUF6698"/>
    <property type="match status" value="1"/>
</dbReference>
<dbReference type="RefSeq" id="XP_041224614.1">
    <property type="nucleotide sequence ID" value="XM_041367259.1"/>
</dbReference>
<evidence type="ECO:0000313" key="2">
    <source>
        <dbReference type="EMBL" id="KAG1899038.1"/>
    </source>
</evidence>
<accession>A0AAD4HJM7</accession>
<dbReference type="AlphaFoldDB" id="A0AAD4HJM7"/>
<comment type="caution">
    <text evidence="2">The sequence shown here is derived from an EMBL/GenBank/DDBJ whole genome shotgun (WGS) entry which is preliminary data.</text>
</comment>
<keyword evidence="3" id="KW-1185">Reference proteome</keyword>